<gene>
    <name evidence="1" type="ORF">TNIN_206491</name>
</gene>
<protein>
    <submittedName>
        <fullName evidence="1">Uncharacterized protein</fullName>
    </submittedName>
</protein>
<evidence type="ECO:0000313" key="1">
    <source>
        <dbReference type="EMBL" id="GFY61397.1"/>
    </source>
</evidence>
<comment type="caution">
    <text evidence="1">The sequence shown here is derived from an EMBL/GenBank/DDBJ whole genome shotgun (WGS) entry which is preliminary data.</text>
</comment>
<name>A0A8X7CCL2_9ARAC</name>
<dbReference type="AlphaFoldDB" id="A0A8X7CCL2"/>
<dbReference type="Proteomes" id="UP000886998">
    <property type="component" value="Unassembled WGS sequence"/>
</dbReference>
<reference evidence="1" key="1">
    <citation type="submission" date="2020-08" db="EMBL/GenBank/DDBJ databases">
        <title>Multicomponent nature underlies the extraordinary mechanical properties of spider dragline silk.</title>
        <authorList>
            <person name="Kono N."/>
            <person name="Nakamura H."/>
            <person name="Mori M."/>
            <person name="Yoshida Y."/>
            <person name="Ohtoshi R."/>
            <person name="Malay A.D."/>
            <person name="Moran D.A.P."/>
            <person name="Tomita M."/>
            <person name="Numata K."/>
            <person name="Arakawa K."/>
        </authorList>
    </citation>
    <scope>NUCLEOTIDE SEQUENCE</scope>
</reference>
<accession>A0A8X7CCL2</accession>
<dbReference type="OrthoDB" id="6433336at2759"/>
<sequence>MNWYKFQDFIAHSLPGNPQINNSEEIEQAILDFNSHIHTAINQASKFKPILNSMSNVPYETRLKIREKNCLPKLWQRSTDSKGPFDPT</sequence>
<dbReference type="EMBL" id="BMAV01013625">
    <property type="protein sequence ID" value="GFY61397.1"/>
    <property type="molecule type" value="Genomic_DNA"/>
</dbReference>
<proteinExistence type="predicted"/>
<keyword evidence="2" id="KW-1185">Reference proteome</keyword>
<organism evidence="1 2">
    <name type="scientific">Trichonephila inaurata madagascariensis</name>
    <dbReference type="NCBI Taxonomy" id="2747483"/>
    <lineage>
        <taxon>Eukaryota</taxon>
        <taxon>Metazoa</taxon>
        <taxon>Ecdysozoa</taxon>
        <taxon>Arthropoda</taxon>
        <taxon>Chelicerata</taxon>
        <taxon>Arachnida</taxon>
        <taxon>Araneae</taxon>
        <taxon>Araneomorphae</taxon>
        <taxon>Entelegynae</taxon>
        <taxon>Araneoidea</taxon>
        <taxon>Nephilidae</taxon>
        <taxon>Trichonephila</taxon>
        <taxon>Trichonephila inaurata</taxon>
    </lineage>
</organism>
<evidence type="ECO:0000313" key="2">
    <source>
        <dbReference type="Proteomes" id="UP000886998"/>
    </source>
</evidence>